<dbReference type="SUPFAM" id="SSF50494">
    <property type="entry name" value="Trypsin-like serine proteases"/>
    <property type="match status" value="1"/>
</dbReference>
<evidence type="ECO:0000256" key="7">
    <source>
        <dbReference type="SAM" id="Phobius"/>
    </source>
</evidence>
<keyword evidence="3 6" id="KW-0720">Serine protease</keyword>
<dbReference type="InterPro" id="IPR033116">
    <property type="entry name" value="TRYPSIN_SER"/>
</dbReference>
<dbReference type="InterPro" id="IPR018114">
    <property type="entry name" value="TRYPSIN_HIS"/>
</dbReference>
<organism evidence="9 10">
    <name type="scientific">Danionella cerebrum</name>
    <dbReference type="NCBI Taxonomy" id="2873325"/>
    <lineage>
        <taxon>Eukaryota</taxon>
        <taxon>Metazoa</taxon>
        <taxon>Chordata</taxon>
        <taxon>Craniata</taxon>
        <taxon>Vertebrata</taxon>
        <taxon>Euteleostomi</taxon>
        <taxon>Actinopterygii</taxon>
        <taxon>Neopterygii</taxon>
        <taxon>Teleostei</taxon>
        <taxon>Ostariophysi</taxon>
        <taxon>Cypriniformes</taxon>
        <taxon>Danionidae</taxon>
        <taxon>Danioninae</taxon>
        <taxon>Danionella</taxon>
    </lineage>
</organism>
<evidence type="ECO:0000256" key="6">
    <source>
        <dbReference type="RuleBase" id="RU363034"/>
    </source>
</evidence>
<dbReference type="AlphaFoldDB" id="A0A553MT14"/>
<keyword evidence="4" id="KW-1015">Disulfide bond</keyword>
<dbReference type="OrthoDB" id="546450at2759"/>
<keyword evidence="7" id="KW-1133">Transmembrane helix</keyword>
<comment type="caution">
    <text evidence="9">The sequence shown here is derived from an EMBL/GenBank/DDBJ whole genome shotgun (WGS) entry which is preliminary data.</text>
</comment>
<dbReference type="PRINTS" id="PR00722">
    <property type="entry name" value="CHYMOTRYPSIN"/>
</dbReference>
<evidence type="ECO:0000256" key="3">
    <source>
        <dbReference type="ARBA" id="ARBA00022825"/>
    </source>
</evidence>
<dbReference type="CDD" id="cd00190">
    <property type="entry name" value="Tryp_SPc"/>
    <property type="match status" value="1"/>
</dbReference>
<reference evidence="9 10" key="1">
    <citation type="journal article" date="2019" name="Sci. Data">
        <title>Hybrid genome assembly and annotation of Danionella translucida.</title>
        <authorList>
            <person name="Kadobianskyi M."/>
            <person name="Schulze L."/>
            <person name="Schuelke M."/>
            <person name="Judkewitz B."/>
        </authorList>
    </citation>
    <scope>NUCLEOTIDE SEQUENCE [LARGE SCALE GENOMIC DNA]</scope>
    <source>
        <strain evidence="9 10">Bolton</strain>
    </source>
</reference>
<evidence type="ECO:0000313" key="10">
    <source>
        <dbReference type="Proteomes" id="UP000316079"/>
    </source>
</evidence>
<dbReference type="SMART" id="SM00020">
    <property type="entry name" value="Tryp_SPc"/>
    <property type="match status" value="1"/>
</dbReference>
<proteinExistence type="predicted"/>
<evidence type="ECO:0000256" key="5">
    <source>
        <dbReference type="ARBA" id="ARBA00023180"/>
    </source>
</evidence>
<dbReference type="InterPro" id="IPR001190">
    <property type="entry name" value="SRCR"/>
</dbReference>
<sequence length="440" mass="49159">MRRIDQTYDNVCHVNHGFHNEEQRPPPYAPSTGLYPNLPQYHPAALQRPIPSQSYSSTPSLHQNIPHTAPINTHHTLAHGLHLDANPAHRASKRKVWPYIVGTVVILLVIAGVAGALLWFYDRLYGADFLLQKFSNENHQWENVCSQGFNDELGKQACERIGYKRNTYVGYQEMSMPLLTFNQVCRSSRAVALKCIDCGRSIGNRIVGGTTVNSKGVWPWQVSLQYSGRHLCGGSIITPQWILTAAHCVNEYSNPRSWRVFAGYLTRSEMLSAVGSSVERIVMHNFDPKTNDNDVALMKLTFALTITSDVRPVCLPNKGQFFTAPRECYVTGWGALSSGGSTSQTLQEARIHLIDRDLCNNRAVYHGQVTDSMICAGRLEGGIDSCQGDSGGPLVTQQNSLWWLMGVTSWGDGCALRNKPGVYGNVTYFLDWIYEQMQKY</sequence>
<dbReference type="PROSITE" id="PS00135">
    <property type="entry name" value="TRYPSIN_SER"/>
    <property type="match status" value="1"/>
</dbReference>
<dbReference type="PROSITE" id="PS00134">
    <property type="entry name" value="TRYPSIN_HIS"/>
    <property type="match status" value="1"/>
</dbReference>
<gene>
    <name evidence="9" type="ORF">DNTS_031855</name>
</gene>
<keyword evidence="5" id="KW-0325">Glycoprotein</keyword>
<dbReference type="GO" id="GO:0004252">
    <property type="term" value="F:serine-type endopeptidase activity"/>
    <property type="evidence" value="ECO:0007669"/>
    <property type="project" value="InterPro"/>
</dbReference>
<dbReference type="InterPro" id="IPR001254">
    <property type="entry name" value="Trypsin_dom"/>
</dbReference>
<dbReference type="GO" id="GO:0016020">
    <property type="term" value="C:membrane"/>
    <property type="evidence" value="ECO:0007669"/>
    <property type="project" value="InterPro"/>
</dbReference>
<dbReference type="PANTHER" id="PTHR24252:SF30">
    <property type="entry name" value="TRANSMEMBRANE SERINE PROTEASE 2"/>
    <property type="match status" value="1"/>
</dbReference>
<feature type="transmembrane region" description="Helical" evidence="7">
    <location>
        <begin position="96"/>
        <end position="121"/>
    </location>
</feature>
<dbReference type="Gene3D" id="2.40.10.10">
    <property type="entry name" value="Trypsin-like serine proteases"/>
    <property type="match status" value="1"/>
</dbReference>
<dbReference type="GO" id="GO:0006508">
    <property type="term" value="P:proteolysis"/>
    <property type="evidence" value="ECO:0007669"/>
    <property type="project" value="UniProtKB-KW"/>
</dbReference>
<dbReference type="SUPFAM" id="SSF56487">
    <property type="entry name" value="SRCR-like"/>
    <property type="match status" value="1"/>
</dbReference>
<keyword evidence="7" id="KW-0812">Transmembrane</keyword>
<dbReference type="InterPro" id="IPR043504">
    <property type="entry name" value="Peptidase_S1_PA_chymotrypsin"/>
</dbReference>
<evidence type="ECO:0000256" key="4">
    <source>
        <dbReference type="ARBA" id="ARBA00023157"/>
    </source>
</evidence>
<dbReference type="FunFam" id="2.40.10.10:FF:000003">
    <property type="entry name" value="Transmembrane serine protease 3"/>
    <property type="match status" value="1"/>
</dbReference>
<evidence type="ECO:0000259" key="8">
    <source>
        <dbReference type="PROSITE" id="PS50240"/>
    </source>
</evidence>
<keyword evidence="2 6" id="KW-0378">Hydrolase</keyword>
<feature type="domain" description="Peptidase S1" evidence="8">
    <location>
        <begin position="206"/>
        <end position="438"/>
    </location>
</feature>
<name>A0A553MT14_9TELE</name>
<dbReference type="Pfam" id="PF15494">
    <property type="entry name" value="SRCR_2"/>
    <property type="match status" value="1"/>
</dbReference>
<dbReference type="PROSITE" id="PS50240">
    <property type="entry name" value="TRYPSIN_DOM"/>
    <property type="match status" value="1"/>
</dbReference>
<protein>
    <recommendedName>
        <fullName evidence="8">Peptidase S1 domain-containing protein</fullName>
    </recommendedName>
</protein>
<dbReference type="EMBL" id="SRMA01027287">
    <property type="protein sequence ID" value="TRY56323.1"/>
    <property type="molecule type" value="Genomic_DNA"/>
</dbReference>
<evidence type="ECO:0000313" key="9">
    <source>
        <dbReference type="EMBL" id="TRY56323.1"/>
    </source>
</evidence>
<evidence type="ECO:0000256" key="1">
    <source>
        <dbReference type="ARBA" id="ARBA00022670"/>
    </source>
</evidence>
<dbReference type="Proteomes" id="UP000316079">
    <property type="component" value="Unassembled WGS sequence"/>
</dbReference>
<dbReference type="InterPro" id="IPR009003">
    <property type="entry name" value="Peptidase_S1_PA"/>
</dbReference>
<keyword evidence="1 6" id="KW-0645">Protease</keyword>
<dbReference type="InterPro" id="IPR001314">
    <property type="entry name" value="Peptidase_S1A"/>
</dbReference>
<keyword evidence="7" id="KW-0472">Membrane</keyword>
<dbReference type="InterPro" id="IPR036772">
    <property type="entry name" value="SRCR-like_dom_sf"/>
</dbReference>
<dbReference type="Pfam" id="PF00089">
    <property type="entry name" value="Trypsin"/>
    <property type="match status" value="1"/>
</dbReference>
<dbReference type="PANTHER" id="PTHR24252">
    <property type="entry name" value="ACROSIN-RELATED"/>
    <property type="match status" value="1"/>
</dbReference>
<evidence type="ECO:0000256" key="2">
    <source>
        <dbReference type="ARBA" id="ARBA00022801"/>
    </source>
</evidence>
<accession>A0A553MT14</accession>
<keyword evidence="10" id="KW-1185">Reference proteome</keyword>